<feature type="region of interest" description="Disordered" evidence="6">
    <location>
        <begin position="40"/>
        <end position="80"/>
    </location>
</feature>
<evidence type="ECO:0000256" key="6">
    <source>
        <dbReference type="SAM" id="MobiDB-lite"/>
    </source>
</evidence>
<dbReference type="GO" id="GO:0009247">
    <property type="term" value="P:glycolipid biosynthetic process"/>
    <property type="evidence" value="ECO:0007669"/>
    <property type="project" value="InterPro"/>
</dbReference>
<evidence type="ECO:0000313" key="9">
    <source>
        <dbReference type="EMBL" id="CAD8679290.1"/>
    </source>
</evidence>
<evidence type="ECO:0000259" key="7">
    <source>
        <dbReference type="Pfam" id="PF04101"/>
    </source>
</evidence>
<dbReference type="InterPro" id="IPR050519">
    <property type="entry name" value="Glycosyltransf_28_UgtP"/>
</dbReference>
<dbReference type="GO" id="GO:0046509">
    <property type="term" value="F:1,2-diacylglycerol 3-beta-galactosyltransferase activity"/>
    <property type="evidence" value="ECO:0007669"/>
    <property type="project" value="UniProtKB-EC"/>
</dbReference>
<comment type="similarity">
    <text evidence="1">Belongs to the glycosyltransferase 28 family.</text>
</comment>
<dbReference type="EMBL" id="HBFB01016022">
    <property type="protein sequence ID" value="CAD8679290.1"/>
    <property type="molecule type" value="Transcribed_RNA"/>
</dbReference>
<evidence type="ECO:0000256" key="1">
    <source>
        <dbReference type="ARBA" id="ARBA00006962"/>
    </source>
</evidence>
<feature type="compositionally biased region" description="Low complexity" evidence="6">
    <location>
        <begin position="53"/>
        <end position="70"/>
    </location>
</feature>
<evidence type="ECO:0000256" key="5">
    <source>
        <dbReference type="ARBA" id="ARBA00046299"/>
    </source>
</evidence>
<sequence>MVLRSRPPETDPSGLLHPGLPALLISSRVHGASRGISREYSCKPRALDPAAETPSSSSQGSGSTQTPSSGNTLSKSSDLSRPIVSLPRPGWAGGAFGIGVGGGCYLGGATKAKAIALWPFHRSKPAARDPKDKKRILIMMSNTGGGHKASAEALRDVFHEKHGDKYEIHIEDMWKDHTPWPFNTMPDSYSFLVRHSLLWRLSYEVMQPRWAHLTHFRLMSLFMRAGLHRAFDAIRPDLVVSVHPLMQHIPIWVLKHRVHTGRMAPINFATVVTDFTTCHNTWFHTDATRCFVPTDYCAGLAARNGLVPAQVVQHGLPIRPVFSKKQLGRRAMRRRLGLDPRRPTVLLIGGGEGMGALEDTVAQLDARLGAAAQVVVVCGRNRALLEKLRTRHNPGGLKVVATGFVNNIHEWMAASDAIITKAGPGTIAEALISGLPILLNGNIPCQEEGNIPYVVENRVGAFETSPPKIARIMAQWLAKENAGEFAAMAERSRALGRPEAVYRIVSDLRDLVHNPDYTYGPAKQARTKGAVAYKPPAAPAAAPA</sequence>
<protein>
    <recommendedName>
        <fullName evidence="2">monogalactosyldiacylglycerol synthase</fullName>
        <ecNumber evidence="2">2.4.1.46</ecNumber>
    </recommendedName>
</protein>
<dbReference type="AlphaFoldDB" id="A0A7S0RJ25"/>
<dbReference type="PANTHER" id="PTHR43025">
    <property type="entry name" value="MONOGALACTOSYLDIACYLGLYCEROL SYNTHASE"/>
    <property type="match status" value="1"/>
</dbReference>
<dbReference type="Pfam" id="PF04101">
    <property type="entry name" value="Glyco_tran_28_C"/>
    <property type="match status" value="1"/>
</dbReference>
<proteinExistence type="inferred from homology"/>
<comment type="subcellular location">
    <subcellularLocation>
        <location evidence="5">Plastid</location>
        <location evidence="5">Chloroplast membrane</location>
    </subcellularLocation>
</comment>
<feature type="domain" description="Glycosyl transferase family 28 C-terminal" evidence="7">
    <location>
        <begin position="344"/>
        <end position="439"/>
    </location>
</feature>
<dbReference type="EC" id="2.4.1.46" evidence="2"/>
<feature type="domain" description="Diacylglycerol glucosyltransferase N-terminal" evidence="8">
    <location>
        <begin position="147"/>
        <end position="318"/>
    </location>
</feature>
<accession>A0A7S0RJ25</accession>
<evidence type="ECO:0000259" key="8">
    <source>
        <dbReference type="Pfam" id="PF06925"/>
    </source>
</evidence>
<dbReference type="InterPro" id="IPR009695">
    <property type="entry name" value="Diacylglyc_glucosyltr_N"/>
</dbReference>
<dbReference type="GO" id="GO:0031969">
    <property type="term" value="C:chloroplast membrane"/>
    <property type="evidence" value="ECO:0007669"/>
    <property type="project" value="UniProtKB-SubCell"/>
</dbReference>
<dbReference type="SUPFAM" id="SSF53756">
    <property type="entry name" value="UDP-Glycosyltransferase/glycogen phosphorylase"/>
    <property type="match status" value="1"/>
</dbReference>
<name>A0A7S0RJ25_9CHLO</name>
<evidence type="ECO:0000256" key="2">
    <source>
        <dbReference type="ARBA" id="ARBA00012615"/>
    </source>
</evidence>
<organism evidence="9">
    <name type="scientific">Chlamydomonas leiostraca</name>
    <dbReference type="NCBI Taxonomy" id="1034604"/>
    <lineage>
        <taxon>Eukaryota</taxon>
        <taxon>Viridiplantae</taxon>
        <taxon>Chlorophyta</taxon>
        <taxon>core chlorophytes</taxon>
        <taxon>Chlorophyceae</taxon>
        <taxon>CS clade</taxon>
        <taxon>Chlamydomonadales</taxon>
        <taxon>Chlamydomonadaceae</taxon>
        <taxon>Chlamydomonas</taxon>
    </lineage>
</organism>
<keyword evidence="4" id="KW-0808">Transferase</keyword>
<evidence type="ECO:0000256" key="4">
    <source>
        <dbReference type="ARBA" id="ARBA00022679"/>
    </source>
</evidence>
<gene>
    <name evidence="9" type="ORF">CLEI1391_LOCUS8970</name>
</gene>
<dbReference type="Gene3D" id="3.40.50.2000">
    <property type="entry name" value="Glycogen Phosphorylase B"/>
    <property type="match status" value="1"/>
</dbReference>
<reference evidence="9" key="1">
    <citation type="submission" date="2021-01" db="EMBL/GenBank/DDBJ databases">
        <authorList>
            <person name="Corre E."/>
            <person name="Pelletier E."/>
            <person name="Niang G."/>
            <person name="Scheremetjew M."/>
            <person name="Finn R."/>
            <person name="Kale V."/>
            <person name="Holt S."/>
            <person name="Cochrane G."/>
            <person name="Meng A."/>
            <person name="Brown T."/>
            <person name="Cohen L."/>
        </authorList>
    </citation>
    <scope>NUCLEOTIDE SEQUENCE</scope>
    <source>
        <strain evidence="9">SAG 11-49</strain>
    </source>
</reference>
<evidence type="ECO:0000256" key="3">
    <source>
        <dbReference type="ARBA" id="ARBA00022676"/>
    </source>
</evidence>
<dbReference type="PANTHER" id="PTHR43025:SF3">
    <property type="entry name" value="MONOGALACTOSYLDIACYLGLYCEROL SYNTHASE 1, CHLOROPLASTIC"/>
    <property type="match status" value="1"/>
</dbReference>
<dbReference type="Pfam" id="PF06925">
    <property type="entry name" value="MGDG_synth"/>
    <property type="match status" value="1"/>
</dbReference>
<keyword evidence="3" id="KW-0328">Glycosyltransferase</keyword>
<dbReference type="InterPro" id="IPR007235">
    <property type="entry name" value="Glyco_trans_28_C"/>
</dbReference>